<keyword evidence="1" id="KW-1133">Transmembrane helix</keyword>
<dbReference type="EMBL" id="CP034413">
    <property type="protein sequence ID" value="QCI60547.1"/>
    <property type="molecule type" value="Genomic_DNA"/>
</dbReference>
<dbReference type="AlphaFoldDB" id="A0A4D7B287"/>
<dbReference type="RefSeq" id="WP_021748704.1">
    <property type="nucleotide sequence ID" value="NZ_CP034413.3"/>
</dbReference>
<name>A0A4D7B287_9FIRM</name>
<gene>
    <name evidence="2" type="ORF">EIO64_16180</name>
</gene>
<accession>A0A4D7B287</accession>
<protein>
    <recommendedName>
        <fullName evidence="4">DUF4179 domain-containing protein</fullName>
    </recommendedName>
</protein>
<reference evidence="3" key="1">
    <citation type="submission" date="2018-12" db="EMBL/GenBank/DDBJ databases">
        <title>Dusodibacter welbiota gen. nov., sp. nov., isolated from human faeces and emended description of the Oscillibacter genus.</title>
        <authorList>
            <person name="Le Roy T."/>
            <person name="Van der Smissen P."/>
            <person name="Delzenne N."/>
            <person name="Muccioli G."/>
            <person name="Collet J.F."/>
            <person name="Cani P.D."/>
        </authorList>
    </citation>
    <scope>NUCLEOTIDE SEQUENCE [LARGE SCALE GENOMIC DNA]</scope>
    <source>
        <strain evidence="3">J115</strain>
    </source>
</reference>
<dbReference type="KEGG" id="obj:EIO64_16180"/>
<keyword evidence="1" id="KW-0812">Transmembrane</keyword>
<organism evidence="2 3">
    <name type="scientific">Dysosmobacter welbionis</name>
    <dbReference type="NCBI Taxonomy" id="2093857"/>
    <lineage>
        <taxon>Bacteria</taxon>
        <taxon>Bacillati</taxon>
        <taxon>Bacillota</taxon>
        <taxon>Clostridia</taxon>
        <taxon>Eubacteriales</taxon>
        <taxon>Oscillospiraceae</taxon>
        <taxon>Dysosmobacter</taxon>
    </lineage>
</organism>
<evidence type="ECO:0000256" key="1">
    <source>
        <dbReference type="SAM" id="Phobius"/>
    </source>
</evidence>
<dbReference type="Proteomes" id="UP000298642">
    <property type="component" value="Chromosome"/>
</dbReference>
<proteinExistence type="predicted"/>
<keyword evidence="1" id="KW-0472">Membrane</keyword>
<evidence type="ECO:0000313" key="3">
    <source>
        <dbReference type="Proteomes" id="UP000298642"/>
    </source>
</evidence>
<feature type="transmembrane region" description="Helical" evidence="1">
    <location>
        <begin position="49"/>
        <end position="71"/>
    </location>
</feature>
<evidence type="ECO:0000313" key="2">
    <source>
        <dbReference type="EMBL" id="QCI60547.1"/>
    </source>
</evidence>
<evidence type="ECO:0008006" key="4">
    <source>
        <dbReference type="Google" id="ProtNLM"/>
    </source>
</evidence>
<keyword evidence="3" id="KW-1185">Reference proteome</keyword>
<sequence length="304" mass="33211">MNRQNYRAAFDAVDFSPDFEERTLQKLAAMRHASEKEQNKMSMNRTKKITLLAAAAVALLAVTVSAAVLWLTPAQVAEELNDPMLAEAFQSEAAVILNETQTVGDYTVTLMGMVSGANISQWCADVQESRTYAVVSVVRTDGTPLTEENYDVVPCGAFTVTPLVSGYDPRAVNVFTLNGACSSFLRDGRAYYVLDTQSLEIFSDHTVYLALYEGFAAPSYERFSLAEDGTVDLRDNVTGCMFTLPLDTHTADPDAARAFVESTGIPWEPMTDAQLAVQEAHEDLEVEKSADGVGNQTFLIQEAN</sequence>